<organism evidence="5 6">
    <name type="scientific">SAR86 cluster bacterium</name>
    <dbReference type="NCBI Taxonomy" id="2030880"/>
    <lineage>
        <taxon>Bacteria</taxon>
        <taxon>Pseudomonadati</taxon>
        <taxon>Pseudomonadota</taxon>
        <taxon>Gammaproteobacteria</taxon>
        <taxon>SAR86 cluster</taxon>
    </lineage>
</organism>
<dbReference type="Gene3D" id="2.160.10.10">
    <property type="entry name" value="Hexapeptide repeat proteins"/>
    <property type="match status" value="1"/>
</dbReference>
<reference evidence="6" key="1">
    <citation type="submission" date="2017-08" db="EMBL/GenBank/DDBJ databases">
        <title>A dynamic microbial community with high functional redundancy inhabits the cold, oxic subseafloor aquifer.</title>
        <authorList>
            <person name="Tully B.J."/>
            <person name="Wheat C.G."/>
            <person name="Glazer B.T."/>
            <person name="Huber J.A."/>
        </authorList>
    </citation>
    <scope>NUCLEOTIDE SEQUENCE [LARGE SCALE GENOMIC DNA]</scope>
</reference>
<protein>
    <recommendedName>
        <fullName evidence="7">Acetyltransferase</fullName>
    </recommendedName>
</protein>
<evidence type="ECO:0000256" key="3">
    <source>
        <dbReference type="ARBA" id="ARBA00022737"/>
    </source>
</evidence>
<dbReference type="InterPro" id="IPR050179">
    <property type="entry name" value="Trans_hexapeptide_repeat"/>
</dbReference>
<dbReference type="GO" id="GO:0016746">
    <property type="term" value="F:acyltransferase activity"/>
    <property type="evidence" value="ECO:0007669"/>
    <property type="project" value="UniProtKB-KW"/>
</dbReference>
<gene>
    <name evidence="5" type="ORF">COA71_12015</name>
</gene>
<dbReference type="AlphaFoldDB" id="A0A2A5C8S9"/>
<dbReference type="EMBL" id="NVWI01000010">
    <property type="protein sequence ID" value="PCJ40227.1"/>
    <property type="molecule type" value="Genomic_DNA"/>
</dbReference>
<dbReference type="Pfam" id="PF00132">
    <property type="entry name" value="Hexapep"/>
    <property type="match status" value="1"/>
</dbReference>
<dbReference type="InterPro" id="IPR011004">
    <property type="entry name" value="Trimer_LpxA-like_sf"/>
</dbReference>
<dbReference type="PANTHER" id="PTHR43300">
    <property type="entry name" value="ACETYLTRANSFERASE"/>
    <property type="match status" value="1"/>
</dbReference>
<evidence type="ECO:0000256" key="4">
    <source>
        <dbReference type="ARBA" id="ARBA00023315"/>
    </source>
</evidence>
<dbReference type="PROSITE" id="PS00101">
    <property type="entry name" value="HEXAPEP_TRANSFERASES"/>
    <property type="match status" value="1"/>
</dbReference>
<dbReference type="Proteomes" id="UP000228987">
    <property type="component" value="Unassembled WGS sequence"/>
</dbReference>
<dbReference type="CDD" id="cd03349">
    <property type="entry name" value="LbH_XAT"/>
    <property type="match status" value="1"/>
</dbReference>
<evidence type="ECO:0000313" key="6">
    <source>
        <dbReference type="Proteomes" id="UP000228987"/>
    </source>
</evidence>
<dbReference type="InterPro" id="IPR018357">
    <property type="entry name" value="Hexapep_transf_CS"/>
</dbReference>
<comment type="caution">
    <text evidence="5">The sequence shown here is derived from an EMBL/GenBank/DDBJ whole genome shotgun (WGS) entry which is preliminary data.</text>
</comment>
<evidence type="ECO:0008006" key="7">
    <source>
        <dbReference type="Google" id="ProtNLM"/>
    </source>
</evidence>
<evidence type="ECO:0000313" key="5">
    <source>
        <dbReference type="EMBL" id="PCJ40227.1"/>
    </source>
</evidence>
<dbReference type="PANTHER" id="PTHR43300:SF11">
    <property type="entry name" value="ACETYLTRANSFERASE RV3034C-RELATED"/>
    <property type="match status" value="1"/>
</dbReference>
<keyword evidence="2" id="KW-0808">Transferase</keyword>
<keyword evidence="4" id="KW-0012">Acyltransferase</keyword>
<accession>A0A2A5C8S9</accession>
<evidence type="ECO:0000256" key="2">
    <source>
        <dbReference type="ARBA" id="ARBA00022679"/>
    </source>
</evidence>
<evidence type="ECO:0000256" key="1">
    <source>
        <dbReference type="ARBA" id="ARBA00007274"/>
    </source>
</evidence>
<dbReference type="SUPFAM" id="SSF51161">
    <property type="entry name" value="Trimeric LpxA-like enzymes"/>
    <property type="match status" value="1"/>
</dbReference>
<proteinExistence type="inferred from homology"/>
<name>A0A2A5C8S9_9GAMM</name>
<comment type="similarity">
    <text evidence="1">Belongs to the transferase hexapeptide repeat family.</text>
</comment>
<keyword evidence="3" id="KW-0677">Repeat</keyword>
<dbReference type="InterPro" id="IPR001451">
    <property type="entry name" value="Hexapep"/>
</dbReference>
<sequence>MRPWVSLSAIHREATLKPKSLLKRFFFKRDKPSWKSLYDVGPGTYGEPTVLHWGEAATLKMGSYCSIADGVKIYLGGNHRVDWITTYPFSIFRESAKNIVGHPATKGDVIIGHDVWIADDVKILSGVSIGNGAVIGASSVVSSNVAPYSIVAGNPAKPVKMRFTDDEILILQSLSWWFWDEVKLDSAMPCLLQGDVAAIHKFSIEYDQATE</sequence>